<reference evidence="1 2" key="1">
    <citation type="submission" date="2018-02" db="EMBL/GenBank/DDBJ databases">
        <title>Complete genome of the streamlined marine actinobacterium Pontimonas salivibrio CL-TW6 adapted to coastal planktonic lifestype.</title>
        <authorList>
            <person name="Cho B.C."/>
            <person name="Hardies S.C."/>
            <person name="Jang G.I."/>
            <person name="Hwang C.Y."/>
        </authorList>
    </citation>
    <scope>NUCLEOTIDE SEQUENCE [LARGE SCALE GENOMIC DNA]</scope>
    <source>
        <strain evidence="1 2">CL-TW6</strain>
    </source>
</reference>
<dbReference type="InterPro" id="IPR029058">
    <property type="entry name" value="AB_hydrolase_fold"/>
</dbReference>
<dbReference type="GO" id="GO:0016787">
    <property type="term" value="F:hydrolase activity"/>
    <property type="evidence" value="ECO:0007669"/>
    <property type="project" value="UniProtKB-KW"/>
</dbReference>
<dbReference type="SUPFAM" id="SSF53474">
    <property type="entry name" value="alpha/beta-Hydrolases"/>
    <property type="match status" value="1"/>
</dbReference>
<evidence type="ECO:0000313" key="2">
    <source>
        <dbReference type="Proteomes" id="UP000243077"/>
    </source>
</evidence>
<protein>
    <submittedName>
        <fullName evidence="1">Hydrolase</fullName>
    </submittedName>
</protein>
<dbReference type="PANTHER" id="PTHR42103:SF2">
    <property type="entry name" value="AB HYDROLASE-1 DOMAIN-CONTAINING PROTEIN"/>
    <property type="match status" value="1"/>
</dbReference>
<gene>
    <name evidence="1" type="ORF">C3B54_11613</name>
</gene>
<dbReference type="KEGG" id="psai:C3B54_11613"/>
<keyword evidence="1" id="KW-0378">Hydrolase</keyword>
<sequence>MTMIRSSTVLPARRSDISFQTSDGLTLVGELALPVTGTPAATLLWCHPLPTAGGYMDSHVIRKAANRLPAMAGIAVLRFNFRGVSSPRGTSEGTFGDGEQEGLDLEAALRFLAESGLHSPWLVGWSFGTEVILKHAPDSAYPFSGAFLLSPPLHRTTESDLTRWVGRPEPVVALVPEHDDFLQPAEATRRFAAIPHAEVIPAAGAKHLFVGEKYTHLALSEIVAKVAPDVLPLPTEWPEGQSEA</sequence>
<keyword evidence="2" id="KW-1185">Reference proteome</keyword>
<dbReference type="AlphaFoldDB" id="A0A2L2BPL9"/>
<dbReference type="PANTHER" id="PTHR42103">
    <property type="entry name" value="ALPHA/BETA-HYDROLASES SUPERFAMILY PROTEIN"/>
    <property type="match status" value="1"/>
</dbReference>
<name>A0A2L2BPL9_9MICO</name>
<dbReference type="Proteomes" id="UP000243077">
    <property type="component" value="Chromosome"/>
</dbReference>
<organism evidence="1 2">
    <name type="scientific">Pontimonas salivibrio</name>
    <dbReference type="NCBI Taxonomy" id="1159327"/>
    <lineage>
        <taxon>Bacteria</taxon>
        <taxon>Bacillati</taxon>
        <taxon>Actinomycetota</taxon>
        <taxon>Actinomycetes</taxon>
        <taxon>Micrococcales</taxon>
        <taxon>Microbacteriaceae</taxon>
        <taxon>Pontimonas</taxon>
    </lineage>
</organism>
<dbReference type="EMBL" id="CP026923">
    <property type="protein sequence ID" value="AVG23598.1"/>
    <property type="molecule type" value="Genomic_DNA"/>
</dbReference>
<evidence type="ECO:0000313" key="1">
    <source>
        <dbReference type="EMBL" id="AVG23598.1"/>
    </source>
</evidence>
<accession>A0A2L2BPL9</accession>
<proteinExistence type="predicted"/>
<dbReference type="Gene3D" id="3.40.50.1820">
    <property type="entry name" value="alpha/beta hydrolase"/>
    <property type="match status" value="1"/>
</dbReference>